<proteinExistence type="predicted"/>
<comment type="caution">
    <text evidence="1">The sequence shown here is derived from an EMBL/GenBank/DDBJ whole genome shotgun (WGS) entry which is preliminary data.</text>
</comment>
<evidence type="ECO:0000313" key="1">
    <source>
        <dbReference type="EMBL" id="KAF3538015.1"/>
    </source>
</evidence>
<organism evidence="1 2">
    <name type="scientific">Brassica cretica</name>
    <name type="common">Mustard</name>
    <dbReference type="NCBI Taxonomy" id="69181"/>
    <lineage>
        <taxon>Eukaryota</taxon>
        <taxon>Viridiplantae</taxon>
        <taxon>Streptophyta</taxon>
        <taxon>Embryophyta</taxon>
        <taxon>Tracheophyta</taxon>
        <taxon>Spermatophyta</taxon>
        <taxon>Magnoliopsida</taxon>
        <taxon>eudicotyledons</taxon>
        <taxon>Gunneridae</taxon>
        <taxon>Pentapetalae</taxon>
        <taxon>rosids</taxon>
        <taxon>malvids</taxon>
        <taxon>Brassicales</taxon>
        <taxon>Brassicaceae</taxon>
        <taxon>Brassiceae</taxon>
        <taxon>Brassica</taxon>
    </lineage>
</organism>
<reference evidence="1" key="1">
    <citation type="submission" date="2019-12" db="EMBL/GenBank/DDBJ databases">
        <title>Genome sequencing and annotation of Brassica cretica.</title>
        <authorList>
            <person name="Studholme D.J."/>
            <person name="Sarris P."/>
        </authorList>
    </citation>
    <scope>NUCLEOTIDE SEQUENCE</scope>
    <source>
        <strain evidence="1">PFS-109/04</strain>
        <tissue evidence="1">Leaf</tissue>
    </source>
</reference>
<evidence type="ECO:0000313" key="2">
    <source>
        <dbReference type="Proteomes" id="UP000712600"/>
    </source>
</evidence>
<dbReference type="EMBL" id="QGKX02001290">
    <property type="protein sequence ID" value="KAF3538015.1"/>
    <property type="molecule type" value="Genomic_DNA"/>
</dbReference>
<dbReference type="Proteomes" id="UP000712600">
    <property type="component" value="Unassembled WGS sequence"/>
</dbReference>
<sequence>MSALRRATSIFGICTQYVRGERRSMGAGGSQSIAFTLCRLMAGTVSSSMLMRACRSVLIEVHRSMFEVRRRSTPMQSAEAH</sequence>
<accession>A0A8S9Q2K9</accession>
<dbReference type="AlphaFoldDB" id="A0A8S9Q2K9"/>
<gene>
    <name evidence="1" type="ORF">F2Q69_00023156</name>
</gene>
<protein>
    <submittedName>
        <fullName evidence="1">Uncharacterized protein</fullName>
    </submittedName>
</protein>
<name>A0A8S9Q2K9_BRACR</name>